<proteinExistence type="inferred from homology"/>
<dbReference type="InterPro" id="IPR000675">
    <property type="entry name" value="Cutinase/axe"/>
</dbReference>
<dbReference type="InterPro" id="IPR043580">
    <property type="entry name" value="CUTINASE_1"/>
</dbReference>
<feature type="active site" evidence="10">
    <location>
        <position position="221"/>
    </location>
</feature>
<evidence type="ECO:0000256" key="6">
    <source>
        <dbReference type="ARBA" id="ARBA00022729"/>
    </source>
</evidence>
<dbReference type="Gene3D" id="3.40.50.1820">
    <property type="entry name" value="alpha/beta hydrolase"/>
    <property type="match status" value="1"/>
</dbReference>
<protein>
    <recommendedName>
        <fullName evidence="3 12">Cutinase</fullName>
        <ecNumber evidence="3 12">3.1.1.74</ecNumber>
    </recommendedName>
</protein>
<dbReference type="GO" id="GO:0050525">
    <property type="term" value="F:cutinase activity"/>
    <property type="evidence" value="ECO:0007669"/>
    <property type="project" value="UniProtKB-UniRule"/>
</dbReference>
<dbReference type="SMART" id="SM01110">
    <property type="entry name" value="Cutinase"/>
    <property type="match status" value="1"/>
</dbReference>
<evidence type="ECO:0000313" key="13">
    <source>
        <dbReference type="EMBL" id="OJJ50761.1"/>
    </source>
</evidence>
<dbReference type="PROSITE" id="PS00155">
    <property type="entry name" value="CUTINASE_1"/>
    <property type="match status" value="1"/>
</dbReference>
<dbReference type="RefSeq" id="XP_022585271.1">
    <property type="nucleotide sequence ID" value="XM_022728007.1"/>
</dbReference>
<evidence type="ECO:0000256" key="9">
    <source>
        <dbReference type="ARBA" id="ARBA00034045"/>
    </source>
</evidence>
<dbReference type="VEuPathDB" id="FungiDB:ASPZODRAFT_255140"/>
<evidence type="ECO:0000256" key="11">
    <source>
        <dbReference type="PIRSR" id="PIRSR611150-2"/>
    </source>
</evidence>
<reference evidence="14" key="1">
    <citation type="journal article" date="2017" name="Genome Biol.">
        <title>Comparative genomics reveals high biological diversity and specific adaptations in the industrially and medically important fungal genus Aspergillus.</title>
        <authorList>
            <person name="de Vries R.P."/>
            <person name="Riley R."/>
            <person name="Wiebenga A."/>
            <person name="Aguilar-Osorio G."/>
            <person name="Amillis S."/>
            <person name="Uchima C.A."/>
            <person name="Anderluh G."/>
            <person name="Asadollahi M."/>
            <person name="Askin M."/>
            <person name="Barry K."/>
            <person name="Battaglia E."/>
            <person name="Bayram O."/>
            <person name="Benocci T."/>
            <person name="Braus-Stromeyer S.A."/>
            <person name="Caldana C."/>
            <person name="Canovas D."/>
            <person name="Cerqueira G.C."/>
            <person name="Chen F."/>
            <person name="Chen W."/>
            <person name="Choi C."/>
            <person name="Clum A."/>
            <person name="Dos Santos R.A."/>
            <person name="Damasio A.R."/>
            <person name="Diallinas G."/>
            <person name="Emri T."/>
            <person name="Fekete E."/>
            <person name="Flipphi M."/>
            <person name="Freyberg S."/>
            <person name="Gallo A."/>
            <person name="Gournas C."/>
            <person name="Habgood R."/>
            <person name="Hainaut M."/>
            <person name="Harispe M.L."/>
            <person name="Henrissat B."/>
            <person name="Hilden K.S."/>
            <person name="Hope R."/>
            <person name="Hossain A."/>
            <person name="Karabika E."/>
            <person name="Karaffa L."/>
            <person name="Karanyi Z."/>
            <person name="Krasevec N."/>
            <person name="Kuo A."/>
            <person name="Kusch H."/>
            <person name="LaButti K."/>
            <person name="Lagendijk E.L."/>
            <person name="Lapidus A."/>
            <person name="Levasseur A."/>
            <person name="Lindquist E."/>
            <person name="Lipzen A."/>
            <person name="Logrieco A.F."/>
            <person name="MacCabe A."/>
            <person name="Maekelae M.R."/>
            <person name="Malavazi I."/>
            <person name="Melin P."/>
            <person name="Meyer V."/>
            <person name="Mielnichuk N."/>
            <person name="Miskei M."/>
            <person name="Molnar A.P."/>
            <person name="Mule G."/>
            <person name="Ngan C.Y."/>
            <person name="Orejas M."/>
            <person name="Orosz E."/>
            <person name="Ouedraogo J.P."/>
            <person name="Overkamp K.M."/>
            <person name="Park H.-S."/>
            <person name="Perrone G."/>
            <person name="Piumi F."/>
            <person name="Punt P.J."/>
            <person name="Ram A.F."/>
            <person name="Ramon A."/>
            <person name="Rauscher S."/>
            <person name="Record E."/>
            <person name="Riano-Pachon D.M."/>
            <person name="Robert V."/>
            <person name="Roehrig J."/>
            <person name="Ruller R."/>
            <person name="Salamov A."/>
            <person name="Salih N.S."/>
            <person name="Samson R.A."/>
            <person name="Sandor E."/>
            <person name="Sanguinetti M."/>
            <person name="Schuetze T."/>
            <person name="Sepcic K."/>
            <person name="Shelest E."/>
            <person name="Sherlock G."/>
            <person name="Sophianopoulou V."/>
            <person name="Squina F.M."/>
            <person name="Sun H."/>
            <person name="Susca A."/>
            <person name="Todd R.B."/>
            <person name="Tsang A."/>
            <person name="Unkles S.E."/>
            <person name="van de Wiele N."/>
            <person name="van Rossen-Uffink D."/>
            <person name="Oliveira J.V."/>
            <person name="Vesth T.C."/>
            <person name="Visser J."/>
            <person name="Yu J.-H."/>
            <person name="Zhou M."/>
            <person name="Andersen M.R."/>
            <person name="Archer D.B."/>
            <person name="Baker S.E."/>
            <person name="Benoit I."/>
            <person name="Brakhage A.A."/>
            <person name="Braus G.H."/>
            <person name="Fischer R."/>
            <person name="Frisvad J.C."/>
            <person name="Goldman G.H."/>
            <person name="Houbraken J."/>
            <person name="Oakley B."/>
            <person name="Pocsi I."/>
            <person name="Scazzocchio C."/>
            <person name="Seiboth B."/>
            <person name="vanKuyk P.A."/>
            <person name="Wortman J."/>
            <person name="Dyer P.S."/>
            <person name="Grigoriev I.V."/>
        </authorList>
    </citation>
    <scope>NUCLEOTIDE SEQUENCE [LARGE SCALE GENOMIC DNA]</scope>
    <source>
        <strain evidence="14">CBS 506.65</strain>
    </source>
</reference>
<keyword evidence="7 12" id="KW-0378">Hydrolase</keyword>
<evidence type="ECO:0000313" key="14">
    <source>
        <dbReference type="Proteomes" id="UP000184188"/>
    </source>
</evidence>
<evidence type="ECO:0000256" key="5">
    <source>
        <dbReference type="ARBA" id="ARBA00022525"/>
    </source>
</evidence>
<dbReference type="FunFam" id="3.40.50.1820:FF:000244">
    <property type="entry name" value="Cutinase"/>
    <property type="match status" value="1"/>
</dbReference>
<evidence type="ECO:0000256" key="3">
    <source>
        <dbReference type="ARBA" id="ARBA00013095"/>
    </source>
</evidence>
<evidence type="ECO:0000256" key="10">
    <source>
        <dbReference type="PIRSR" id="PIRSR611150-1"/>
    </source>
</evidence>
<dbReference type="InterPro" id="IPR029058">
    <property type="entry name" value="AB_hydrolase_fold"/>
</dbReference>
<dbReference type="EC" id="3.1.1.74" evidence="3 12"/>
<dbReference type="InterPro" id="IPR011150">
    <property type="entry name" value="Cutinase_monf"/>
</dbReference>
<dbReference type="PRINTS" id="PR00129">
    <property type="entry name" value="CUTINASE"/>
</dbReference>
<dbReference type="OrthoDB" id="3225429at2759"/>
<comment type="similarity">
    <text evidence="2 12">Belongs to the cutinase family.</text>
</comment>
<dbReference type="Proteomes" id="UP000184188">
    <property type="component" value="Unassembled WGS sequence"/>
</dbReference>
<evidence type="ECO:0000256" key="8">
    <source>
        <dbReference type="ARBA" id="ARBA00023157"/>
    </source>
</evidence>
<dbReference type="PANTHER" id="PTHR48250">
    <property type="entry name" value="CUTINASE 2-RELATED"/>
    <property type="match status" value="1"/>
</dbReference>
<accession>A0A1L9SUG6</accession>
<keyword evidence="5 12" id="KW-0964">Secreted</keyword>
<keyword evidence="8 11" id="KW-1015">Disulfide bond</keyword>
<sequence length="254" mass="26483">MHILGWTSFLALGAISMASTVTSNTIVQRETALNEFLAILLEYLPDIDGDITDVTDTIADFEELLADLLDITTTYNELGQTCTDYTIIFARGTSEPGNVGVLVGPPLFIALEDLIGSSALTIQGVNDYAASVEGYLEGGSAVASAEMASQIESAVSDCPDTKLIVSGYSQGCQVVHNAINSLSATTAAYISSVLLFGDPDDGQALSNVASSKVDTFCHVDDDICDDGVLILPAHLTYAENVAAAAAFAVAAAKR</sequence>
<evidence type="ECO:0000256" key="7">
    <source>
        <dbReference type="ARBA" id="ARBA00022801"/>
    </source>
</evidence>
<comment type="subcellular location">
    <subcellularLocation>
        <location evidence="1 12">Secreted</location>
    </subcellularLocation>
</comment>
<name>A0A1L9SUG6_9EURO</name>
<feature type="disulfide bond" evidence="11">
    <location>
        <begin position="217"/>
        <end position="224"/>
    </location>
</feature>
<keyword evidence="4 12" id="KW-0719">Serine esterase</keyword>
<feature type="signal peptide" evidence="12">
    <location>
        <begin position="1"/>
        <end position="18"/>
    </location>
</feature>
<evidence type="ECO:0000256" key="2">
    <source>
        <dbReference type="ARBA" id="ARBA00007534"/>
    </source>
</evidence>
<dbReference type="AlphaFoldDB" id="A0A1L9SUG6"/>
<keyword evidence="6 12" id="KW-0732">Signal</keyword>
<comment type="catalytic activity">
    <reaction evidence="9 12">
        <text>cutin + H2O = cutin monomers.</text>
        <dbReference type="EC" id="3.1.1.74"/>
    </reaction>
</comment>
<dbReference type="SUPFAM" id="SSF53474">
    <property type="entry name" value="alpha/beta-Hydrolases"/>
    <property type="match status" value="1"/>
</dbReference>
<dbReference type="PANTHER" id="PTHR48250:SF1">
    <property type="entry name" value="CUTINASE"/>
    <property type="match status" value="1"/>
</dbReference>
<evidence type="ECO:0000256" key="4">
    <source>
        <dbReference type="ARBA" id="ARBA00022487"/>
    </source>
</evidence>
<dbReference type="GO" id="GO:0005576">
    <property type="term" value="C:extracellular region"/>
    <property type="evidence" value="ECO:0007669"/>
    <property type="project" value="UniProtKB-SubCell"/>
</dbReference>
<dbReference type="GO" id="GO:0016052">
    <property type="term" value="P:carbohydrate catabolic process"/>
    <property type="evidence" value="ECO:0007669"/>
    <property type="project" value="TreeGrafter"/>
</dbReference>
<dbReference type="STRING" id="1073090.A0A1L9SUG6"/>
<feature type="active site" description="Proton donor/acceptor" evidence="10">
    <location>
        <position position="234"/>
    </location>
</feature>
<keyword evidence="14" id="KW-1185">Reference proteome</keyword>
<gene>
    <name evidence="13" type="ORF">ASPZODRAFT_255140</name>
</gene>
<evidence type="ECO:0000256" key="12">
    <source>
        <dbReference type="RuleBase" id="RU361263"/>
    </source>
</evidence>
<evidence type="ECO:0000256" key="1">
    <source>
        <dbReference type="ARBA" id="ARBA00004613"/>
    </source>
</evidence>
<feature type="disulfide bond" evidence="11">
    <location>
        <begin position="82"/>
        <end position="158"/>
    </location>
</feature>
<organism evidence="13 14">
    <name type="scientific">Penicilliopsis zonata CBS 506.65</name>
    <dbReference type="NCBI Taxonomy" id="1073090"/>
    <lineage>
        <taxon>Eukaryota</taxon>
        <taxon>Fungi</taxon>
        <taxon>Dikarya</taxon>
        <taxon>Ascomycota</taxon>
        <taxon>Pezizomycotina</taxon>
        <taxon>Eurotiomycetes</taxon>
        <taxon>Eurotiomycetidae</taxon>
        <taxon>Eurotiales</taxon>
        <taxon>Aspergillaceae</taxon>
        <taxon>Penicilliopsis</taxon>
    </lineage>
</organism>
<comment type="function">
    <text evidence="12">Catalyzes the hydrolysis of complex carboxylic polyesters found in the cell wall of plants. Degrades cutin, a macromolecule that forms the structure of the plant cuticle.</text>
</comment>
<feature type="active site" description="Nucleophile" evidence="10">
    <location>
        <position position="169"/>
    </location>
</feature>
<feature type="chain" id="PRO_5011825881" description="Cutinase" evidence="12">
    <location>
        <begin position="19"/>
        <end position="254"/>
    </location>
</feature>
<dbReference type="GeneID" id="34614471"/>
<dbReference type="EMBL" id="KV878336">
    <property type="protein sequence ID" value="OJJ50761.1"/>
    <property type="molecule type" value="Genomic_DNA"/>
</dbReference>
<dbReference type="Pfam" id="PF01083">
    <property type="entry name" value="Cutinase"/>
    <property type="match status" value="1"/>
</dbReference>